<dbReference type="Gene3D" id="1.10.10.10">
    <property type="entry name" value="Winged helix-like DNA-binding domain superfamily/Winged helix DNA-binding domain"/>
    <property type="match status" value="2"/>
</dbReference>
<dbReference type="PROSITE" id="PS50949">
    <property type="entry name" value="HTH_GNTR"/>
    <property type="match status" value="1"/>
</dbReference>
<dbReference type="OrthoDB" id="7005926at2"/>
<sequence>MGTAITANGQTSGLSSLQAEIARKIIMMIDAGRWETGDKLSDSVLARELGVSRTPVRQVLQSLELRGLVRGAENRGFVLARALGPDDDLKEVIPASDLETLYDAMMSARASGEIGEEVSETELVERFSATRGAVRRTLMRLSAEGLVDRRRGHGWQFAECLVTDRAVDESYEFRLIVECGALLVPSYSPDAAQLASLKREQTDIAGRAIRDIERADWFSANANFHETIVSWSGNRFLVQAVRRQNSLRRMTEFSDFSHLSERRLREACADHLAIIEEIERGDFNFASALLGRHIRRASRDDVD</sequence>
<dbReference type="InterPro" id="IPR008920">
    <property type="entry name" value="TF_FadR/GntR_C"/>
</dbReference>
<dbReference type="Pfam" id="PF07729">
    <property type="entry name" value="FCD"/>
    <property type="match status" value="1"/>
</dbReference>
<keyword evidence="3" id="KW-0804">Transcription</keyword>
<dbReference type="InterPro" id="IPR036390">
    <property type="entry name" value="WH_DNA-bd_sf"/>
</dbReference>
<gene>
    <name evidence="5" type="ORF">SAMN02982922_4917</name>
</gene>
<dbReference type="InterPro" id="IPR011711">
    <property type="entry name" value="GntR_C"/>
</dbReference>
<dbReference type="PANTHER" id="PTHR43537">
    <property type="entry name" value="TRANSCRIPTIONAL REGULATOR, GNTR FAMILY"/>
    <property type="match status" value="1"/>
</dbReference>
<dbReference type="SMART" id="SM00345">
    <property type="entry name" value="HTH_GNTR"/>
    <property type="match status" value="2"/>
</dbReference>
<dbReference type="InterPro" id="IPR000524">
    <property type="entry name" value="Tscrpt_reg_HTH_GntR"/>
</dbReference>
<dbReference type="InterPro" id="IPR036388">
    <property type="entry name" value="WH-like_DNA-bd_sf"/>
</dbReference>
<dbReference type="GO" id="GO:0003700">
    <property type="term" value="F:DNA-binding transcription factor activity"/>
    <property type="evidence" value="ECO:0007669"/>
    <property type="project" value="InterPro"/>
</dbReference>
<dbReference type="PANTHER" id="PTHR43537:SF49">
    <property type="entry name" value="TRANSCRIPTIONAL REGULATORY PROTEIN"/>
    <property type="match status" value="1"/>
</dbReference>
<keyword evidence="2 5" id="KW-0238">DNA-binding</keyword>
<dbReference type="Proteomes" id="UP000193083">
    <property type="component" value="Unassembled WGS sequence"/>
</dbReference>
<evidence type="ECO:0000256" key="1">
    <source>
        <dbReference type="ARBA" id="ARBA00023015"/>
    </source>
</evidence>
<evidence type="ECO:0000259" key="4">
    <source>
        <dbReference type="PROSITE" id="PS50949"/>
    </source>
</evidence>
<dbReference type="AlphaFoldDB" id="A0A1X7PPA5"/>
<feature type="domain" description="HTH gntR-type" evidence="4">
    <location>
        <begin position="15"/>
        <end position="82"/>
    </location>
</feature>
<evidence type="ECO:0000313" key="5">
    <source>
        <dbReference type="EMBL" id="SMH53718.1"/>
    </source>
</evidence>
<dbReference type="CDD" id="cd07377">
    <property type="entry name" value="WHTH_GntR"/>
    <property type="match status" value="1"/>
</dbReference>
<keyword evidence="6" id="KW-1185">Reference proteome</keyword>
<proteinExistence type="predicted"/>
<evidence type="ECO:0000256" key="3">
    <source>
        <dbReference type="ARBA" id="ARBA00023163"/>
    </source>
</evidence>
<dbReference type="SUPFAM" id="SSF46785">
    <property type="entry name" value="Winged helix' DNA-binding domain"/>
    <property type="match status" value="2"/>
</dbReference>
<dbReference type="RefSeq" id="WP_085466561.1">
    <property type="nucleotide sequence ID" value="NZ_FXBL01000004.1"/>
</dbReference>
<organism evidence="5 6">
    <name type="scientific">Mesorhizobium australicum</name>
    <dbReference type="NCBI Taxonomy" id="536018"/>
    <lineage>
        <taxon>Bacteria</taxon>
        <taxon>Pseudomonadati</taxon>
        <taxon>Pseudomonadota</taxon>
        <taxon>Alphaproteobacteria</taxon>
        <taxon>Hyphomicrobiales</taxon>
        <taxon>Phyllobacteriaceae</taxon>
        <taxon>Mesorhizobium</taxon>
    </lineage>
</organism>
<dbReference type="Gene3D" id="1.20.120.530">
    <property type="entry name" value="GntR ligand-binding domain-like"/>
    <property type="match status" value="1"/>
</dbReference>
<reference evidence="5 6" key="1">
    <citation type="submission" date="2017-04" db="EMBL/GenBank/DDBJ databases">
        <authorList>
            <person name="Afonso C.L."/>
            <person name="Miller P.J."/>
            <person name="Scott M.A."/>
            <person name="Spackman E."/>
            <person name="Goraichik I."/>
            <person name="Dimitrov K.M."/>
            <person name="Suarez D.L."/>
            <person name="Swayne D.E."/>
        </authorList>
    </citation>
    <scope>NUCLEOTIDE SEQUENCE [LARGE SCALE GENOMIC DNA]</scope>
    <source>
        <strain evidence="5 6">B5P</strain>
    </source>
</reference>
<dbReference type="SMART" id="SM00895">
    <property type="entry name" value="FCD"/>
    <property type="match status" value="1"/>
</dbReference>
<accession>A0A1X7PPA5</accession>
<dbReference type="SUPFAM" id="SSF48008">
    <property type="entry name" value="GntR ligand-binding domain-like"/>
    <property type="match status" value="1"/>
</dbReference>
<dbReference type="EMBL" id="FXBL01000004">
    <property type="protein sequence ID" value="SMH53718.1"/>
    <property type="molecule type" value="Genomic_DNA"/>
</dbReference>
<protein>
    <submittedName>
        <fullName evidence="5">DNA-binding transcriptional regulator, GntR family</fullName>
    </submittedName>
</protein>
<dbReference type="GO" id="GO:0003677">
    <property type="term" value="F:DNA binding"/>
    <property type="evidence" value="ECO:0007669"/>
    <property type="project" value="UniProtKB-KW"/>
</dbReference>
<evidence type="ECO:0000256" key="2">
    <source>
        <dbReference type="ARBA" id="ARBA00023125"/>
    </source>
</evidence>
<keyword evidence="1" id="KW-0805">Transcription regulation</keyword>
<evidence type="ECO:0000313" key="6">
    <source>
        <dbReference type="Proteomes" id="UP000193083"/>
    </source>
</evidence>
<dbReference type="Pfam" id="PF00392">
    <property type="entry name" value="GntR"/>
    <property type="match status" value="2"/>
</dbReference>
<name>A0A1X7PPA5_9HYPH</name>